<evidence type="ECO:0000256" key="5">
    <source>
        <dbReference type="ARBA" id="ARBA00022856"/>
    </source>
</evidence>
<dbReference type="GO" id="GO:0015833">
    <property type="term" value="P:peptide transport"/>
    <property type="evidence" value="ECO:0007669"/>
    <property type="project" value="UniProtKB-KW"/>
</dbReference>
<dbReference type="FunFam" id="3.90.76.10:FF:000001">
    <property type="entry name" value="Oligopeptide ABC transporter substrate-binding protein"/>
    <property type="match status" value="1"/>
</dbReference>
<reference evidence="8 9" key="1">
    <citation type="submission" date="2019-06" db="EMBL/GenBank/DDBJ databases">
        <title>Whole genome shotgun sequence of Brevibacillus parabrevis NBRC 12334.</title>
        <authorList>
            <person name="Hosoyama A."/>
            <person name="Uohara A."/>
            <person name="Ohji S."/>
            <person name="Ichikawa N."/>
        </authorList>
    </citation>
    <scope>NUCLEOTIDE SEQUENCE [LARGE SCALE GENOMIC DNA]</scope>
    <source>
        <strain evidence="8 9">NBRC 12334</strain>
    </source>
</reference>
<dbReference type="PIRSF" id="PIRSF002741">
    <property type="entry name" value="MppA"/>
    <property type="match status" value="1"/>
</dbReference>
<keyword evidence="9" id="KW-1185">Reference proteome</keyword>
<dbReference type="PANTHER" id="PTHR30290:SF79">
    <property type="entry name" value="DIPEPTIDE-BINDING PROTEIN DPPE"/>
    <property type="match status" value="1"/>
</dbReference>
<dbReference type="AlphaFoldDB" id="A0A4Y3PUX3"/>
<keyword evidence="4 6" id="KW-0732">Signal</keyword>
<organism evidence="8 9">
    <name type="scientific">Brevibacillus parabrevis</name>
    <dbReference type="NCBI Taxonomy" id="54914"/>
    <lineage>
        <taxon>Bacteria</taxon>
        <taxon>Bacillati</taxon>
        <taxon>Bacillota</taxon>
        <taxon>Bacilli</taxon>
        <taxon>Bacillales</taxon>
        <taxon>Paenibacillaceae</taxon>
        <taxon>Brevibacillus</taxon>
    </lineage>
</organism>
<feature type="chain" id="PRO_5038480546" evidence="6">
    <location>
        <begin position="26"/>
        <end position="539"/>
    </location>
</feature>
<dbReference type="Pfam" id="PF00496">
    <property type="entry name" value="SBP_bac_5"/>
    <property type="match status" value="1"/>
</dbReference>
<evidence type="ECO:0000256" key="4">
    <source>
        <dbReference type="ARBA" id="ARBA00022729"/>
    </source>
</evidence>
<proteinExistence type="inferred from homology"/>
<feature type="signal peptide" evidence="6">
    <location>
        <begin position="1"/>
        <end position="25"/>
    </location>
</feature>
<dbReference type="FunFam" id="3.10.105.10:FF:000001">
    <property type="entry name" value="Oligopeptide ABC transporter, oligopeptide-binding protein"/>
    <property type="match status" value="1"/>
</dbReference>
<dbReference type="Gene3D" id="3.40.190.10">
    <property type="entry name" value="Periplasmic binding protein-like II"/>
    <property type="match status" value="1"/>
</dbReference>
<evidence type="ECO:0000256" key="1">
    <source>
        <dbReference type="ARBA" id="ARBA00004196"/>
    </source>
</evidence>
<dbReference type="InterPro" id="IPR000914">
    <property type="entry name" value="SBP_5_dom"/>
</dbReference>
<protein>
    <submittedName>
        <fullName evidence="8">Oligopeptide-binding protein OppA</fullName>
    </submittedName>
</protein>
<dbReference type="InterPro" id="IPR030678">
    <property type="entry name" value="Peptide/Ni-bd"/>
</dbReference>
<dbReference type="Gene3D" id="3.10.105.10">
    <property type="entry name" value="Dipeptide-binding Protein, Domain 3"/>
    <property type="match status" value="1"/>
</dbReference>
<evidence type="ECO:0000256" key="6">
    <source>
        <dbReference type="SAM" id="SignalP"/>
    </source>
</evidence>
<comment type="caution">
    <text evidence="8">The sequence shown here is derived from an EMBL/GenBank/DDBJ whole genome shotgun (WGS) entry which is preliminary data.</text>
</comment>
<dbReference type="SUPFAM" id="SSF53850">
    <property type="entry name" value="Periplasmic binding protein-like II"/>
    <property type="match status" value="1"/>
</dbReference>
<dbReference type="EMBL" id="BJMH01000036">
    <property type="protein sequence ID" value="GEB35248.1"/>
    <property type="molecule type" value="Genomic_DNA"/>
</dbReference>
<dbReference type="GO" id="GO:1904680">
    <property type="term" value="F:peptide transmembrane transporter activity"/>
    <property type="evidence" value="ECO:0007669"/>
    <property type="project" value="TreeGrafter"/>
</dbReference>
<dbReference type="GO" id="GO:0030288">
    <property type="term" value="C:outer membrane-bounded periplasmic space"/>
    <property type="evidence" value="ECO:0007669"/>
    <property type="project" value="UniProtKB-ARBA"/>
</dbReference>
<dbReference type="Gene3D" id="3.90.76.10">
    <property type="entry name" value="Dipeptide-binding Protein, Domain 1"/>
    <property type="match status" value="1"/>
</dbReference>
<dbReference type="PANTHER" id="PTHR30290">
    <property type="entry name" value="PERIPLASMIC BINDING COMPONENT OF ABC TRANSPORTER"/>
    <property type="match status" value="1"/>
</dbReference>
<gene>
    <name evidence="8" type="primary">oppA_14</name>
    <name evidence="8" type="ORF">BPA01_48280</name>
</gene>
<evidence type="ECO:0000256" key="3">
    <source>
        <dbReference type="ARBA" id="ARBA00022448"/>
    </source>
</evidence>
<evidence type="ECO:0000313" key="8">
    <source>
        <dbReference type="EMBL" id="GEB35248.1"/>
    </source>
</evidence>
<accession>A0A4Y3PUX3</accession>
<evidence type="ECO:0000256" key="2">
    <source>
        <dbReference type="ARBA" id="ARBA00005695"/>
    </source>
</evidence>
<keyword evidence="5" id="KW-0653">Protein transport</keyword>
<sequence>MKLRSKRALTVLVATGVVAASAAHAGASEAKTQAVSPADSAKVLRLNLSDEPMSIDPAVADDQHSLTLARALFDGLVRIGPDGKLQLSLADKMDVSADLKTYTFHLREAKWSNGDPVTAHDFEYAWKRVLDPNTESSYAYQLFPILNAEKANSGKEKLDAVGVKAVDAKTLRVILEQPTPYFAELTAFPVFYPVNQKVVAANPAWAEEASTHVGNGPYKLASWNRDDKLTLSKNAGYWDQAAVKLDKLDFSISRGEDQALAKFDAGEVDMAGAPFGELPLHALPILQEKGLLHTKPLAAVYWYKFNTEQAPFTNAKIRKAFAYALNRQAIVDTVLKGNQEPALTAVPVSDKSKQPAYFKDNDQKLAKTLLAEGMKELGLAKLPPIAISLNQSPVHQKVAVEIQRQWKQTLGVEVQLQELEWKVFLENLHNGDYQIGRSGWFADYADPANFLELYKEKDGGLNDTKWENKTYQSLLQQAASQADPAKRQQLLAQAEKLLMDEMPVIPIYFYTNNWVQDKKVKGIVMDDLGYLDFKWASKE</sequence>
<dbReference type="InterPro" id="IPR039424">
    <property type="entry name" value="SBP_5"/>
</dbReference>
<keyword evidence="3" id="KW-0813">Transport</keyword>
<evidence type="ECO:0000259" key="7">
    <source>
        <dbReference type="Pfam" id="PF00496"/>
    </source>
</evidence>
<dbReference type="CDD" id="cd08504">
    <property type="entry name" value="PBP2_OppA"/>
    <property type="match status" value="1"/>
</dbReference>
<feature type="domain" description="Solute-binding protein family 5" evidence="7">
    <location>
        <begin position="85"/>
        <end position="459"/>
    </location>
</feature>
<dbReference type="STRING" id="54914.AV540_20505"/>
<name>A0A4Y3PUX3_BREPA</name>
<dbReference type="GO" id="GO:0043190">
    <property type="term" value="C:ATP-binding cassette (ABC) transporter complex"/>
    <property type="evidence" value="ECO:0007669"/>
    <property type="project" value="InterPro"/>
</dbReference>
<comment type="similarity">
    <text evidence="2">Belongs to the bacterial solute-binding protein 5 family.</text>
</comment>
<comment type="subcellular location">
    <subcellularLocation>
        <location evidence="1">Cell envelope</location>
    </subcellularLocation>
</comment>
<evidence type="ECO:0000313" key="9">
    <source>
        <dbReference type="Proteomes" id="UP000316882"/>
    </source>
</evidence>
<dbReference type="RefSeq" id="WP_122964715.1">
    <property type="nucleotide sequence ID" value="NZ_BJMH01000036.1"/>
</dbReference>
<keyword evidence="5" id="KW-0571">Peptide transport</keyword>
<dbReference type="Proteomes" id="UP000316882">
    <property type="component" value="Unassembled WGS sequence"/>
</dbReference>